<evidence type="ECO:0000256" key="1">
    <source>
        <dbReference type="ARBA" id="ARBA00004651"/>
    </source>
</evidence>
<dbReference type="RefSeq" id="WP_076733390.1">
    <property type="nucleotide sequence ID" value="NZ_CP019352.1"/>
</dbReference>
<dbReference type="Gene3D" id="1.10.287.3610">
    <property type="match status" value="1"/>
</dbReference>
<evidence type="ECO:0000256" key="10">
    <source>
        <dbReference type="ARBA" id="ARBA00022989"/>
    </source>
</evidence>
<keyword evidence="21" id="KW-1185">Reference proteome</keyword>
<evidence type="ECO:0000256" key="5">
    <source>
        <dbReference type="ARBA" id="ARBA00022679"/>
    </source>
</evidence>
<feature type="binding site" evidence="18">
    <location>
        <position position="78"/>
    </location>
    <ligand>
        <name>a divalent metal cation</name>
        <dbReference type="ChEBI" id="CHEBI:60240"/>
    </ligand>
</feature>
<dbReference type="PANTHER" id="PTHR34299:SF1">
    <property type="entry name" value="DIACYLGLYCEROL KINASE"/>
    <property type="match status" value="1"/>
</dbReference>
<name>A0AAC9LL62_9FLAO</name>
<evidence type="ECO:0000256" key="14">
    <source>
        <dbReference type="ARBA" id="ARBA00023264"/>
    </source>
</evidence>
<keyword evidence="5" id="KW-0808">Transferase</keyword>
<keyword evidence="4" id="KW-0444">Lipid biosynthesis</keyword>
<evidence type="ECO:0000256" key="6">
    <source>
        <dbReference type="ARBA" id="ARBA00022692"/>
    </source>
</evidence>
<organism evidence="20 21">
    <name type="scientific">Lacinutrix venerupis</name>
    <dbReference type="NCBI Taxonomy" id="1486034"/>
    <lineage>
        <taxon>Bacteria</taxon>
        <taxon>Pseudomonadati</taxon>
        <taxon>Bacteroidota</taxon>
        <taxon>Flavobacteriia</taxon>
        <taxon>Flavobacteriales</taxon>
        <taxon>Flavobacteriaceae</taxon>
        <taxon>Lacinutrix</taxon>
    </lineage>
</organism>
<reference evidence="20 21" key="1">
    <citation type="submission" date="2017-01" db="EMBL/GenBank/DDBJ databases">
        <title>Complete genome of Lacinutrix venerupis DOK2-8 isolated from seawater in Dokdo.</title>
        <authorList>
            <person name="Chi W.-J."/>
            <person name="Kim J.H."/>
        </authorList>
    </citation>
    <scope>NUCLEOTIDE SEQUENCE [LARGE SCALE GENOMIC DNA]</scope>
    <source>
        <strain evidence="20 21">DOK2-8</strain>
    </source>
</reference>
<evidence type="ECO:0000256" key="9">
    <source>
        <dbReference type="ARBA" id="ARBA00022840"/>
    </source>
</evidence>
<keyword evidence="9 17" id="KW-0067">ATP-binding</keyword>
<evidence type="ECO:0000256" key="11">
    <source>
        <dbReference type="ARBA" id="ARBA00023098"/>
    </source>
</evidence>
<keyword evidence="7 17" id="KW-0547">Nucleotide-binding</keyword>
<keyword evidence="13" id="KW-0594">Phospholipid biosynthesis</keyword>
<feature type="transmembrane region" description="Helical" evidence="19">
    <location>
        <begin position="59"/>
        <end position="77"/>
    </location>
</feature>
<dbReference type="GO" id="GO:0008654">
    <property type="term" value="P:phospholipid biosynthetic process"/>
    <property type="evidence" value="ECO:0007669"/>
    <property type="project" value="UniProtKB-KW"/>
</dbReference>
<keyword evidence="3" id="KW-1003">Cell membrane</keyword>
<feature type="transmembrane region" description="Helical" evidence="19">
    <location>
        <begin position="35"/>
        <end position="53"/>
    </location>
</feature>
<evidence type="ECO:0000256" key="3">
    <source>
        <dbReference type="ARBA" id="ARBA00022475"/>
    </source>
</evidence>
<proteinExistence type="inferred from homology"/>
<dbReference type="AlphaFoldDB" id="A0AAC9LL62"/>
<dbReference type="GO" id="GO:0005886">
    <property type="term" value="C:plasma membrane"/>
    <property type="evidence" value="ECO:0007669"/>
    <property type="project" value="UniProtKB-SubCell"/>
</dbReference>
<keyword evidence="11" id="KW-0443">Lipid metabolism</keyword>
<keyword evidence="18" id="KW-0479">Metal-binding</keyword>
<keyword evidence="6 19" id="KW-0812">Transmembrane</keyword>
<feature type="binding site" evidence="17">
    <location>
        <position position="78"/>
    </location>
    <ligand>
        <name>ATP</name>
        <dbReference type="ChEBI" id="CHEBI:30616"/>
    </ligand>
</feature>
<evidence type="ECO:0000256" key="13">
    <source>
        <dbReference type="ARBA" id="ARBA00023209"/>
    </source>
</evidence>
<feature type="binding site" evidence="17">
    <location>
        <position position="18"/>
    </location>
    <ligand>
        <name>ATP</name>
        <dbReference type="ChEBI" id="CHEBI:30616"/>
    </ligand>
</feature>
<evidence type="ECO:0000313" key="20">
    <source>
        <dbReference type="EMBL" id="APY00484.1"/>
    </source>
</evidence>
<comment type="similarity">
    <text evidence="2">Belongs to the bacterial diacylglycerol kinase family.</text>
</comment>
<evidence type="ECO:0000256" key="8">
    <source>
        <dbReference type="ARBA" id="ARBA00022777"/>
    </source>
</evidence>
<accession>A0AAC9LL62</accession>
<dbReference type="Pfam" id="PF01219">
    <property type="entry name" value="DAGK_prokar"/>
    <property type="match status" value="1"/>
</dbReference>
<evidence type="ECO:0000256" key="15">
    <source>
        <dbReference type="PIRSR" id="PIRSR600829-1"/>
    </source>
</evidence>
<evidence type="ECO:0000313" key="21">
    <source>
        <dbReference type="Proteomes" id="UP000187506"/>
    </source>
</evidence>
<evidence type="ECO:0000256" key="12">
    <source>
        <dbReference type="ARBA" id="ARBA00023136"/>
    </source>
</evidence>
<keyword evidence="12 19" id="KW-0472">Membrane</keyword>
<keyword evidence="14" id="KW-1208">Phospholipid metabolism</keyword>
<keyword evidence="10 19" id="KW-1133">Transmembrane helix</keyword>
<dbReference type="InterPro" id="IPR000829">
    <property type="entry name" value="DAGK"/>
</dbReference>
<sequence>MSKKKDSFVVNRIKSLGYAFKGAYLLITTEASIKVQFFIGVIMTIAGIYFNLTATEWCIQILVIALILAIEGVNTAIEEIANFIHPDHHPKIGLIKDIAAGAVFIVAIAAIIIGCIIYLPKIF</sequence>
<dbReference type="Proteomes" id="UP000187506">
    <property type="component" value="Chromosome"/>
</dbReference>
<feature type="active site" description="Proton acceptor" evidence="15">
    <location>
        <position position="71"/>
    </location>
</feature>
<comment type="cofactor">
    <cofactor evidence="18">
        <name>Mg(2+)</name>
        <dbReference type="ChEBI" id="CHEBI:18420"/>
    </cofactor>
    <text evidence="18">Mn(2+), Zn(2+), Cd(2+) and Co(2+) support activity to lesser extents.</text>
</comment>
<keyword evidence="18" id="KW-0460">Magnesium</keyword>
<evidence type="ECO:0000256" key="17">
    <source>
        <dbReference type="PIRSR" id="PIRSR600829-3"/>
    </source>
</evidence>
<feature type="binding site" evidence="17">
    <location>
        <begin position="96"/>
        <end position="97"/>
    </location>
    <ligand>
        <name>ATP</name>
        <dbReference type="ChEBI" id="CHEBI:30616"/>
    </ligand>
</feature>
<comment type="subcellular location">
    <subcellularLocation>
        <location evidence="1">Cell membrane</location>
        <topology evidence="1">Multi-pass membrane protein</topology>
    </subcellularLocation>
</comment>
<evidence type="ECO:0000256" key="16">
    <source>
        <dbReference type="PIRSR" id="PIRSR600829-2"/>
    </source>
</evidence>
<feature type="transmembrane region" description="Helical" evidence="19">
    <location>
        <begin position="98"/>
        <end position="119"/>
    </location>
</feature>
<evidence type="ECO:0000256" key="2">
    <source>
        <dbReference type="ARBA" id="ARBA00005967"/>
    </source>
</evidence>
<dbReference type="KEGG" id="lvn:BWR22_09185"/>
<dbReference type="InterPro" id="IPR036945">
    <property type="entry name" value="DAGK_sf"/>
</dbReference>
<dbReference type="GO" id="GO:0016301">
    <property type="term" value="F:kinase activity"/>
    <property type="evidence" value="ECO:0007669"/>
    <property type="project" value="UniProtKB-KW"/>
</dbReference>
<dbReference type="GO" id="GO:0005524">
    <property type="term" value="F:ATP binding"/>
    <property type="evidence" value="ECO:0007669"/>
    <property type="project" value="UniProtKB-KW"/>
</dbReference>
<feature type="binding site" evidence="18">
    <location>
        <position position="30"/>
    </location>
    <ligand>
        <name>a divalent metal cation</name>
        <dbReference type="ChEBI" id="CHEBI:60240"/>
    </ligand>
</feature>
<feature type="binding site" evidence="16">
    <location>
        <position position="71"/>
    </location>
    <ligand>
        <name>substrate</name>
    </ligand>
</feature>
<dbReference type="EMBL" id="CP019352">
    <property type="protein sequence ID" value="APY00484.1"/>
    <property type="molecule type" value="Genomic_DNA"/>
</dbReference>
<gene>
    <name evidence="20" type="ORF">BWR22_09185</name>
</gene>
<feature type="binding site" evidence="17">
    <location>
        <position position="30"/>
    </location>
    <ligand>
        <name>ATP</name>
        <dbReference type="ChEBI" id="CHEBI:30616"/>
    </ligand>
</feature>
<evidence type="ECO:0000256" key="19">
    <source>
        <dbReference type="SAM" id="Phobius"/>
    </source>
</evidence>
<dbReference type="PANTHER" id="PTHR34299">
    <property type="entry name" value="DIACYLGLYCEROL KINASE"/>
    <property type="match status" value="1"/>
</dbReference>
<dbReference type="InterPro" id="IPR033717">
    <property type="entry name" value="UDPK"/>
</dbReference>
<protein>
    <submittedName>
        <fullName evidence="20">Diacylglycerol kinase</fullName>
    </submittedName>
</protein>
<keyword evidence="8 20" id="KW-0418">Kinase</keyword>
<evidence type="ECO:0000256" key="4">
    <source>
        <dbReference type="ARBA" id="ARBA00022516"/>
    </source>
</evidence>
<dbReference type="CDD" id="cd14265">
    <property type="entry name" value="UDPK_IM_like"/>
    <property type="match status" value="1"/>
</dbReference>
<dbReference type="GO" id="GO:0046872">
    <property type="term" value="F:metal ion binding"/>
    <property type="evidence" value="ECO:0007669"/>
    <property type="project" value="UniProtKB-KW"/>
</dbReference>
<evidence type="ECO:0000256" key="7">
    <source>
        <dbReference type="ARBA" id="ARBA00022741"/>
    </source>
</evidence>
<evidence type="ECO:0000256" key="18">
    <source>
        <dbReference type="PIRSR" id="PIRSR600829-4"/>
    </source>
</evidence>